<dbReference type="SUPFAM" id="SSF63992">
    <property type="entry name" value="Dipeptide transport protein"/>
    <property type="match status" value="1"/>
</dbReference>
<sequence>MTTSLRILVSADMEGISGIVHPAETQPGALDYERGRVLMTAEVNAVIAGIMDVVPAAAVTVADAHGTFRNILPDTLDRRVSLVRGRPRPGGMMAGLDGTTDAVMFVGYHGRAGSGPAVLAHTMSPMLLDVRLNGQPVGEIGANAFLAGHHGAPVVFLSGDALACEELTELVPGAVTVAVKEAFGQASARTRHPELAREQIREAAATAVRRIDQVHPVVAEGPVELEMDLYRPHVVDLASLIPGVVRRDGARTIAFTARDTAEAYRVIELVTALGQIDVG</sequence>
<protein>
    <submittedName>
        <fullName evidence="1">M55 family metallopeptidase</fullName>
    </submittedName>
</protein>
<keyword evidence="2" id="KW-1185">Reference proteome</keyword>
<dbReference type="InterPro" id="IPR007035">
    <property type="entry name" value="Peptidase_M55"/>
</dbReference>
<dbReference type="Gene3D" id="3.30.1360.130">
    <property type="entry name" value="Dipeptide transport protein"/>
    <property type="match status" value="1"/>
</dbReference>
<dbReference type="Pfam" id="PF04951">
    <property type="entry name" value="Peptidase_M55"/>
    <property type="match status" value="1"/>
</dbReference>
<gene>
    <name evidence="1" type="ORF">GCM10022223_63450</name>
</gene>
<name>A0ABP7AN02_9ACTN</name>
<proteinExistence type="predicted"/>
<dbReference type="Gene3D" id="3.40.50.10780">
    <property type="entry name" value="Dipeptide transport protein"/>
    <property type="match status" value="1"/>
</dbReference>
<dbReference type="CDD" id="cd08663">
    <property type="entry name" value="DAP_dppA_1"/>
    <property type="match status" value="1"/>
</dbReference>
<dbReference type="InterPro" id="IPR036177">
    <property type="entry name" value="Peptidase_M55_sf"/>
</dbReference>
<dbReference type="RefSeq" id="WP_231481931.1">
    <property type="nucleotide sequence ID" value="NZ_BAAAZO010000012.1"/>
</dbReference>
<evidence type="ECO:0000313" key="1">
    <source>
        <dbReference type="EMBL" id="GAA3636310.1"/>
    </source>
</evidence>
<accession>A0ABP7AN02</accession>
<organism evidence="1 2">
    <name type="scientific">Kineosporia mesophila</name>
    <dbReference type="NCBI Taxonomy" id="566012"/>
    <lineage>
        <taxon>Bacteria</taxon>
        <taxon>Bacillati</taxon>
        <taxon>Actinomycetota</taxon>
        <taxon>Actinomycetes</taxon>
        <taxon>Kineosporiales</taxon>
        <taxon>Kineosporiaceae</taxon>
        <taxon>Kineosporia</taxon>
    </lineage>
</organism>
<dbReference type="EMBL" id="BAAAZO010000012">
    <property type="protein sequence ID" value="GAA3636310.1"/>
    <property type="molecule type" value="Genomic_DNA"/>
</dbReference>
<dbReference type="Proteomes" id="UP001501074">
    <property type="component" value="Unassembled WGS sequence"/>
</dbReference>
<reference evidence="2" key="1">
    <citation type="journal article" date="2019" name="Int. J. Syst. Evol. Microbiol.">
        <title>The Global Catalogue of Microorganisms (GCM) 10K type strain sequencing project: providing services to taxonomists for standard genome sequencing and annotation.</title>
        <authorList>
            <consortium name="The Broad Institute Genomics Platform"/>
            <consortium name="The Broad Institute Genome Sequencing Center for Infectious Disease"/>
            <person name="Wu L."/>
            <person name="Ma J."/>
        </authorList>
    </citation>
    <scope>NUCLEOTIDE SEQUENCE [LARGE SCALE GENOMIC DNA]</scope>
    <source>
        <strain evidence="2">JCM 16902</strain>
    </source>
</reference>
<comment type="caution">
    <text evidence="1">The sequence shown here is derived from an EMBL/GenBank/DDBJ whole genome shotgun (WGS) entry which is preliminary data.</text>
</comment>
<dbReference type="InterPro" id="IPR027476">
    <property type="entry name" value="DppA_N"/>
</dbReference>
<dbReference type="PIRSF" id="PIRSF015853">
    <property type="entry name" value="Pep_DppA"/>
    <property type="match status" value="1"/>
</dbReference>
<evidence type="ECO:0000313" key="2">
    <source>
        <dbReference type="Proteomes" id="UP001501074"/>
    </source>
</evidence>